<protein>
    <recommendedName>
        <fullName evidence="3">DUF4124 domain-containing protein</fullName>
    </recommendedName>
</protein>
<dbReference type="Proteomes" id="UP000198693">
    <property type="component" value="Unassembled WGS sequence"/>
</dbReference>
<feature type="compositionally biased region" description="Polar residues" evidence="1">
    <location>
        <begin position="36"/>
        <end position="51"/>
    </location>
</feature>
<dbReference type="InterPro" id="IPR025392">
    <property type="entry name" value="DUF4124"/>
</dbReference>
<dbReference type="OrthoDB" id="6160332at2"/>
<keyword evidence="5" id="KW-1185">Reference proteome</keyword>
<feature type="domain" description="DUF4124" evidence="3">
    <location>
        <begin position="6"/>
        <end position="58"/>
    </location>
</feature>
<evidence type="ECO:0000256" key="2">
    <source>
        <dbReference type="SAM" id="SignalP"/>
    </source>
</evidence>
<evidence type="ECO:0000313" key="4">
    <source>
        <dbReference type="EMBL" id="SFU69206.1"/>
    </source>
</evidence>
<reference evidence="5" key="1">
    <citation type="submission" date="2016-10" db="EMBL/GenBank/DDBJ databases">
        <authorList>
            <person name="Varghese N."/>
            <person name="Submissions S."/>
        </authorList>
    </citation>
    <scope>NUCLEOTIDE SEQUENCE [LARGE SCALE GENOMIC DNA]</scope>
    <source>
        <strain evidence="5">CGMCC 1.6981</strain>
    </source>
</reference>
<proteinExistence type="predicted"/>
<dbReference type="RefSeq" id="WP_089795448.1">
    <property type="nucleotide sequence ID" value="NZ_FPBP01000006.1"/>
</dbReference>
<dbReference type="EMBL" id="FPBP01000006">
    <property type="protein sequence ID" value="SFU69206.1"/>
    <property type="molecule type" value="Genomic_DNA"/>
</dbReference>
<evidence type="ECO:0000259" key="3">
    <source>
        <dbReference type="Pfam" id="PF13511"/>
    </source>
</evidence>
<evidence type="ECO:0000313" key="5">
    <source>
        <dbReference type="Proteomes" id="UP000198693"/>
    </source>
</evidence>
<organism evidence="4 5">
    <name type="scientific">Halomonas korlensis</name>
    <dbReference type="NCBI Taxonomy" id="463301"/>
    <lineage>
        <taxon>Bacteria</taxon>
        <taxon>Pseudomonadati</taxon>
        <taxon>Pseudomonadota</taxon>
        <taxon>Gammaproteobacteria</taxon>
        <taxon>Oceanospirillales</taxon>
        <taxon>Halomonadaceae</taxon>
        <taxon>Halomonas</taxon>
    </lineage>
</organism>
<keyword evidence="2" id="KW-0732">Signal</keyword>
<name>A0A1I7I8T9_9GAMM</name>
<evidence type="ECO:0000256" key="1">
    <source>
        <dbReference type="SAM" id="MobiDB-lite"/>
    </source>
</evidence>
<accession>A0A1I7I8T9</accession>
<dbReference type="Pfam" id="PF13511">
    <property type="entry name" value="DUF4124"/>
    <property type="match status" value="1"/>
</dbReference>
<gene>
    <name evidence="4" type="ORF">SAMN04487955_106115</name>
</gene>
<feature type="region of interest" description="Disordered" evidence="1">
    <location>
        <begin position="33"/>
        <end position="79"/>
    </location>
</feature>
<sequence>MKRLLAALLLLPLAAQAQVYRCDVDGRTIFQDSPCGENSTRVSQDSLTTYQPPAAHTRPLRSRSRSNTKPQSEMAASDGLTYLERINKRNNIVKARGRGQLAVGMSETDTISILGYPNNYASQRLKRDECKQFRWYNPRFSSGHHYALICDGKVIKHNLIDR</sequence>
<feature type="chain" id="PRO_5011493932" description="DUF4124 domain-containing protein" evidence="2">
    <location>
        <begin position="18"/>
        <end position="162"/>
    </location>
</feature>
<feature type="signal peptide" evidence="2">
    <location>
        <begin position="1"/>
        <end position="17"/>
    </location>
</feature>
<dbReference type="AlphaFoldDB" id="A0A1I7I8T9"/>